<protein>
    <submittedName>
        <fullName evidence="1">Uncharacterized protein</fullName>
    </submittedName>
</protein>
<dbReference type="Proteomes" id="UP000593626">
    <property type="component" value="Chromosome"/>
</dbReference>
<evidence type="ECO:0000313" key="2">
    <source>
        <dbReference type="Proteomes" id="UP000593626"/>
    </source>
</evidence>
<organism evidence="1 2">
    <name type="scientific">Mangrovibacillus cuniculi</name>
    <dbReference type="NCBI Taxonomy" id="2593652"/>
    <lineage>
        <taxon>Bacteria</taxon>
        <taxon>Bacillati</taxon>
        <taxon>Bacillota</taxon>
        <taxon>Bacilli</taxon>
        <taxon>Bacillales</taxon>
        <taxon>Bacillaceae</taxon>
        <taxon>Mangrovibacillus</taxon>
    </lineage>
</organism>
<keyword evidence="2" id="KW-1185">Reference proteome</keyword>
<gene>
    <name evidence="1" type="ORF">G8O30_06105</name>
</gene>
<dbReference type="KEGG" id="mcui:G8O30_06105"/>
<reference evidence="1 2" key="1">
    <citation type="submission" date="2019-07" db="EMBL/GenBank/DDBJ databases">
        <title>Genome sequence of 2 isolates from Red Sea Mangroves.</title>
        <authorList>
            <person name="Sefrji F."/>
            <person name="Michoud G."/>
            <person name="Merlino G."/>
            <person name="Daffonchio D."/>
        </authorList>
    </citation>
    <scope>NUCLEOTIDE SEQUENCE [LARGE SCALE GENOMIC DNA]</scope>
    <source>
        <strain evidence="1 2">R1DC41</strain>
    </source>
</reference>
<dbReference type="RefSeq" id="WP_239674093.1">
    <property type="nucleotide sequence ID" value="NZ_CP049742.1"/>
</dbReference>
<accession>A0A7S8CAU7</accession>
<dbReference type="AlphaFoldDB" id="A0A7S8CAU7"/>
<dbReference type="EMBL" id="CP049742">
    <property type="protein sequence ID" value="QPC46569.1"/>
    <property type="molecule type" value="Genomic_DNA"/>
</dbReference>
<evidence type="ECO:0000313" key="1">
    <source>
        <dbReference type="EMBL" id="QPC46569.1"/>
    </source>
</evidence>
<name>A0A7S8CAU7_9BACI</name>
<sequence>MYKKEKDSVDLPITNLHASPNEQLFLLTSLTEESMKSFYPGDEENVDPRLR</sequence>
<proteinExistence type="predicted"/>